<dbReference type="InParanoid" id="A0A665WY98"/>
<dbReference type="Pfam" id="PF00089">
    <property type="entry name" value="Trypsin"/>
    <property type="match status" value="1"/>
</dbReference>
<reference evidence="7" key="1">
    <citation type="submission" date="2021-04" db="EMBL/GenBank/DDBJ databases">
        <authorList>
            <consortium name="Wellcome Sanger Institute Data Sharing"/>
        </authorList>
    </citation>
    <scope>NUCLEOTIDE SEQUENCE [LARGE SCALE GENOMIC DNA]</scope>
</reference>
<dbReference type="SUPFAM" id="SSF50494">
    <property type="entry name" value="Trypsin-like serine proteases"/>
    <property type="match status" value="1"/>
</dbReference>
<dbReference type="AlphaFoldDB" id="A0A665WY98"/>
<dbReference type="GO" id="GO:0005576">
    <property type="term" value="C:extracellular region"/>
    <property type="evidence" value="ECO:0007669"/>
    <property type="project" value="UniProtKB-SubCell"/>
</dbReference>
<organism evidence="7 8">
    <name type="scientific">Echeneis naucrates</name>
    <name type="common">Live sharksucker</name>
    <dbReference type="NCBI Taxonomy" id="173247"/>
    <lineage>
        <taxon>Eukaryota</taxon>
        <taxon>Metazoa</taxon>
        <taxon>Chordata</taxon>
        <taxon>Craniata</taxon>
        <taxon>Vertebrata</taxon>
        <taxon>Euteleostomi</taxon>
        <taxon>Actinopterygii</taxon>
        <taxon>Neopterygii</taxon>
        <taxon>Teleostei</taxon>
        <taxon>Neoteleostei</taxon>
        <taxon>Acanthomorphata</taxon>
        <taxon>Carangaria</taxon>
        <taxon>Carangiformes</taxon>
        <taxon>Echeneidae</taxon>
        <taxon>Echeneis</taxon>
    </lineage>
</organism>
<dbReference type="Ensembl" id="ENSENLT00000049793.1">
    <property type="protein sequence ID" value="ENSENLP00000048607.1"/>
    <property type="gene ID" value="ENSENLG00000020503.1"/>
</dbReference>
<reference evidence="7" key="3">
    <citation type="submission" date="2025-09" db="UniProtKB">
        <authorList>
            <consortium name="Ensembl"/>
        </authorList>
    </citation>
    <scope>IDENTIFICATION</scope>
</reference>
<keyword evidence="8" id="KW-1185">Reference proteome</keyword>
<dbReference type="Gene3D" id="2.40.10.10">
    <property type="entry name" value="Trypsin-like serine proteases"/>
    <property type="match status" value="1"/>
</dbReference>
<evidence type="ECO:0000256" key="2">
    <source>
        <dbReference type="ARBA" id="ARBA00022525"/>
    </source>
</evidence>
<accession>A0A665WY98</accession>
<evidence type="ECO:0000313" key="7">
    <source>
        <dbReference type="Ensembl" id="ENSENLP00000048607.1"/>
    </source>
</evidence>
<evidence type="ECO:0000256" key="1">
    <source>
        <dbReference type="ARBA" id="ARBA00004613"/>
    </source>
</evidence>
<dbReference type="InterPro" id="IPR009003">
    <property type="entry name" value="Peptidase_S1_PA"/>
</dbReference>
<dbReference type="InterPro" id="IPR001254">
    <property type="entry name" value="Trypsin_dom"/>
</dbReference>
<name>A0A665WY98_ECHNA</name>
<dbReference type="InterPro" id="IPR043504">
    <property type="entry name" value="Peptidase_S1_PA_chymotrypsin"/>
</dbReference>
<dbReference type="GO" id="GO:0006508">
    <property type="term" value="P:proteolysis"/>
    <property type="evidence" value="ECO:0007669"/>
    <property type="project" value="InterPro"/>
</dbReference>
<keyword evidence="3" id="KW-0732">Signal</keyword>
<feature type="domain" description="Peptidase S1" evidence="6">
    <location>
        <begin position="55"/>
        <end position="107"/>
    </location>
</feature>
<dbReference type="PANTHER" id="PTHR24252:SF26">
    <property type="entry name" value="TRANSMEMBRANE SERINE PROTEASE 9"/>
    <property type="match status" value="1"/>
</dbReference>
<proteinExistence type="predicted"/>
<protein>
    <recommendedName>
        <fullName evidence="6">Peptidase S1 domain-containing protein</fullName>
    </recommendedName>
</protein>
<evidence type="ECO:0000259" key="6">
    <source>
        <dbReference type="PROSITE" id="PS50240"/>
    </source>
</evidence>
<keyword evidence="5" id="KW-0325">Glycoprotein</keyword>
<keyword evidence="2" id="KW-0964">Secreted</keyword>
<comment type="subcellular location">
    <subcellularLocation>
        <location evidence="1">Secreted</location>
    </subcellularLocation>
</comment>
<dbReference type="PROSITE" id="PS50240">
    <property type="entry name" value="TRYPSIN_DOM"/>
    <property type="match status" value="1"/>
</dbReference>
<dbReference type="GO" id="GO:0004252">
    <property type="term" value="F:serine-type endopeptidase activity"/>
    <property type="evidence" value="ECO:0007669"/>
    <property type="project" value="InterPro"/>
</dbReference>
<evidence type="ECO:0000256" key="4">
    <source>
        <dbReference type="ARBA" id="ARBA00023157"/>
    </source>
</evidence>
<dbReference type="FunFam" id="2.40.10.10:FF:000054">
    <property type="entry name" value="Complement C1r subcomponent"/>
    <property type="match status" value="1"/>
</dbReference>
<sequence length="118" mass="12889">MNKNGNPSDILEVPAVSYCLFHSPAWSISTTALKYLHFLENNTFLDCSPSFAIIQGDSGGPLTCRQPSGQWFLAGVTSWGHGCGRTGFPGVYTRVTSVRKWISTYLKEGKQGIGFPDI</sequence>
<dbReference type="Proteomes" id="UP000472264">
    <property type="component" value="Chromosome 4"/>
</dbReference>
<evidence type="ECO:0000256" key="5">
    <source>
        <dbReference type="ARBA" id="ARBA00023180"/>
    </source>
</evidence>
<evidence type="ECO:0000256" key="3">
    <source>
        <dbReference type="ARBA" id="ARBA00022729"/>
    </source>
</evidence>
<reference evidence="7" key="2">
    <citation type="submission" date="2025-08" db="UniProtKB">
        <authorList>
            <consortium name="Ensembl"/>
        </authorList>
    </citation>
    <scope>IDENTIFICATION</scope>
</reference>
<dbReference type="PANTHER" id="PTHR24252">
    <property type="entry name" value="ACROSIN-RELATED"/>
    <property type="match status" value="1"/>
</dbReference>
<evidence type="ECO:0000313" key="8">
    <source>
        <dbReference type="Proteomes" id="UP000472264"/>
    </source>
</evidence>
<keyword evidence="4" id="KW-1015">Disulfide bond</keyword>